<dbReference type="AlphaFoldDB" id="A0A438EC79"/>
<name>A0A438EC79_VITVI</name>
<accession>A0A438EC79</accession>
<evidence type="ECO:0000256" key="2">
    <source>
        <dbReference type="SAM" id="SignalP"/>
    </source>
</evidence>
<feature type="signal peptide" evidence="2">
    <location>
        <begin position="1"/>
        <end position="16"/>
    </location>
</feature>
<evidence type="ECO:0000256" key="1">
    <source>
        <dbReference type="SAM" id="MobiDB-lite"/>
    </source>
</evidence>
<gene>
    <name evidence="3" type="ORF">CK203_106876</name>
</gene>
<proteinExistence type="predicted"/>
<comment type="caution">
    <text evidence="3">The sequence shown here is derived from an EMBL/GenBank/DDBJ whole genome shotgun (WGS) entry which is preliminary data.</text>
</comment>
<keyword evidence="2" id="KW-0732">Signal</keyword>
<feature type="region of interest" description="Disordered" evidence="1">
    <location>
        <begin position="17"/>
        <end position="55"/>
    </location>
</feature>
<dbReference type="EMBL" id="QGNW01001327">
    <property type="protein sequence ID" value="RVW45411.1"/>
    <property type="molecule type" value="Genomic_DNA"/>
</dbReference>
<protein>
    <submittedName>
        <fullName evidence="3">Uncharacterized protein</fullName>
    </submittedName>
</protein>
<evidence type="ECO:0000313" key="4">
    <source>
        <dbReference type="Proteomes" id="UP000288805"/>
    </source>
</evidence>
<organism evidence="3 4">
    <name type="scientific">Vitis vinifera</name>
    <name type="common">Grape</name>
    <dbReference type="NCBI Taxonomy" id="29760"/>
    <lineage>
        <taxon>Eukaryota</taxon>
        <taxon>Viridiplantae</taxon>
        <taxon>Streptophyta</taxon>
        <taxon>Embryophyta</taxon>
        <taxon>Tracheophyta</taxon>
        <taxon>Spermatophyta</taxon>
        <taxon>Magnoliopsida</taxon>
        <taxon>eudicotyledons</taxon>
        <taxon>Gunneridae</taxon>
        <taxon>Pentapetalae</taxon>
        <taxon>rosids</taxon>
        <taxon>Vitales</taxon>
        <taxon>Vitaceae</taxon>
        <taxon>Viteae</taxon>
        <taxon>Vitis</taxon>
    </lineage>
</organism>
<dbReference type="Proteomes" id="UP000288805">
    <property type="component" value="Unassembled WGS sequence"/>
</dbReference>
<feature type="compositionally biased region" description="Polar residues" evidence="1">
    <location>
        <begin position="38"/>
        <end position="55"/>
    </location>
</feature>
<sequence>MSRKLLSILFISVLQADTPQKENYESGNGRSKMGVRGSHSNPTHSATGQSSPSQA</sequence>
<reference evidence="3 4" key="1">
    <citation type="journal article" date="2018" name="PLoS Genet.">
        <title>Population sequencing reveals clonal diversity and ancestral inbreeding in the grapevine cultivar Chardonnay.</title>
        <authorList>
            <person name="Roach M.J."/>
            <person name="Johnson D.L."/>
            <person name="Bohlmann J."/>
            <person name="van Vuuren H.J."/>
            <person name="Jones S.J."/>
            <person name="Pretorius I.S."/>
            <person name="Schmidt S.A."/>
            <person name="Borneman A.R."/>
        </authorList>
    </citation>
    <scope>NUCLEOTIDE SEQUENCE [LARGE SCALE GENOMIC DNA]</scope>
    <source>
        <strain evidence="4">cv. Chardonnay</strain>
        <tissue evidence="3">Leaf</tissue>
    </source>
</reference>
<feature type="chain" id="PRO_5019235722" evidence="2">
    <location>
        <begin position="17"/>
        <end position="55"/>
    </location>
</feature>
<evidence type="ECO:0000313" key="3">
    <source>
        <dbReference type="EMBL" id="RVW45411.1"/>
    </source>
</evidence>